<dbReference type="SUPFAM" id="SSF52540">
    <property type="entry name" value="P-loop containing nucleoside triphosphate hydrolases"/>
    <property type="match status" value="1"/>
</dbReference>
<dbReference type="EMBL" id="JAXCGZ010009489">
    <property type="protein sequence ID" value="KAK7077012.1"/>
    <property type="molecule type" value="Genomic_DNA"/>
</dbReference>
<dbReference type="InterPro" id="IPR050173">
    <property type="entry name" value="ABC_transporter_C-like"/>
</dbReference>
<dbReference type="GO" id="GO:0016887">
    <property type="term" value="F:ATP hydrolysis activity"/>
    <property type="evidence" value="ECO:0007669"/>
    <property type="project" value="InterPro"/>
</dbReference>
<evidence type="ECO:0000256" key="2">
    <source>
        <dbReference type="ARBA" id="ARBA00022737"/>
    </source>
</evidence>
<gene>
    <name evidence="7" type="ORF">SK128_015540</name>
</gene>
<dbReference type="GO" id="GO:0016020">
    <property type="term" value="C:membrane"/>
    <property type="evidence" value="ECO:0007669"/>
    <property type="project" value="TreeGrafter"/>
</dbReference>
<feature type="domain" description="ABC transporter" evidence="6">
    <location>
        <begin position="117"/>
        <end position="248"/>
    </location>
</feature>
<keyword evidence="8" id="KW-1185">Reference proteome</keyword>
<sequence length="262" mass="29069">MALETPRKKNKKSTKSHKSDKNVFVKFTALEEMTDVTRPSSTYSSASTDSASSSKSVGTKIQSSLDPSNDSEEEEREFEAWKKRRSVLSDIGGSHCVAVTIQSGSFTWDSKKKLPILENITTSIPSGRLTIVVGNVGSGKTSLLQALIGEMITLKGQLKWNGEMSVAYISQHPWLLNATLRDNILFGRRLLARRYQRVLQACALKPDIDILPNGDQTEIGERGFNLSGGQRQRVAVARALYSDARTVIMVRKDGDYFFYNAK</sequence>
<protein>
    <recommendedName>
        <fullName evidence="6">ABC transporter domain-containing protein</fullName>
    </recommendedName>
</protein>
<dbReference type="GO" id="GO:0042626">
    <property type="term" value="F:ATPase-coupled transmembrane transporter activity"/>
    <property type="evidence" value="ECO:0007669"/>
    <property type="project" value="TreeGrafter"/>
</dbReference>
<feature type="compositionally biased region" description="Low complexity" evidence="5">
    <location>
        <begin position="40"/>
        <end position="56"/>
    </location>
</feature>
<dbReference type="Proteomes" id="UP001381693">
    <property type="component" value="Unassembled WGS sequence"/>
</dbReference>
<evidence type="ECO:0000256" key="4">
    <source>
        <dbReference type="ARBA" id="ARBA00022840"/>
    </source>
</evidence>
<dbReference type="PANTHER" id="PTHR24223:SF443">
    <property type="entry name" value="MULTIDRUG-RESISTANCE LIKE PROTEIN 1, ISOFORM I"/>
    <property type="match status" value="1"/>
</dbReference>
<dbReference type="InterPro" id="IPR027417">
    <property type="entry name" value="P-loop_NTPase"/>
</dbReference>
<organism evidence="7 8">
    <name type="scientific">Halocaridina rubra</name>
    <name type="common">Hawaiian red shrimp</name>
    <dbReference type="NCBI Taxonomy" id="373956"/>
    <lineage>
        <taxon>Eukaryota</taxon>
        <taxon>Metazoa</taxon>
        <taxon>Ecdysozoa</taxon>
        <taxon>Arthropoda</taxon>
        <taxon>Crustacea</taxon>
        <taxon>Multicrustacea</taxon>
        <taxon>Malacostraca</taxon>
        <taxon>Eumalacostraca</taxon>
        <taxon>Eucarida</taxon>
        <taxon>Decapoda</taxon>
        <taxon>Pleocyemata</taxon>
        <taxon>Caridea</taxon>
        <taxon>Atyoidea</taxon>
        <taxon>Atyidae</taxon>
        <taxon>Halocaridina</taxon>
    </lineage>
</organism>
<dbReference type="PROSITE" id="PS00211">
    <property type="entry name" value="ABC_TRANSPORTER_1"/>
    <property type="match status" value="1"/>
</dbReference>
<evidence type="ECO:0000313" key="7">
    <source>
        <dbReference type="EMBL" id="KAK7077012.1"/>
    </source>
</evidence>
<keyword evidence="4" id="KW-0067">ATP-binding</keyword>
<proteinExistence type="predicted"/>
<dbReference type="Gene3D" id="3.40.50.300">
    <property type="entry name" value="P-loop containing nucleotide triphosphate hydrolases"/>
    <property type="match status" value="1"/>
</dbReference>
<name>A0AAN8X5M1_HALRR</name>
<feature type="region of interest" description="Disordered" evidence="5">
    <location>
        <begin position="36"/>
        <end position="77"/>
    </location>
</feature>
<evidence type="ECO:0000256" key="3">
    <source>
        <dbReference type="ARBA" id="ARBA00022741"/>
    </source>
</evidence>
<reference evidence="7 8" key="1">
    <citation type="submission" date="2023-11" db="EMBL/GenBank/DDBJ databases">
        <title>Halocaridina rubra genome assembly.</title>
        <authorList>
            <person name="Smith C."/>
        </authorList>
    </citation>
    <scope>NUCLEOTIDE SEQUENCE [LARGE SCALE GENOMIC DNA]</scope>
    <source>
        <strain evidence="7">EP-1</strain>
        <tissue evidence="7">Whole</tissue>
    </source>
</reference>
<feature type="compositionally biased region" description="Polar residues" evidence="5">
    <location>
        <begin position="57"/>
        <end position="68"/>
    </location>
</feature>
<evidence type="ECO:0000256" key="5">
    <source>
        <dbReference type="SAM" id="MobiDB-lite"/>
    </source>
</evidence>
<evidence type="ECO:0000313" key="8">
    <source>
        <dbReference type="Proteomes" id="UP001381693"/>
    </source>
</evidence>
<accession>A0AAN8X5M1</accession>
<dbReference type="GO" id="GO:0005524">
    <property type="term" value="F:ATP binding"/>
    <property type="evidence" value="ECO:0007669"/>
    <property type="project" value="UniProtKB-KW"/>
</dbReference>
<dbReference type="GO" id="GO:0012505">
    <property type="term" value="C:endomembrane system"/>
    <property type="evidence" value="ECO:0007669"/>
    <property type="project" value="UniProtKB-SubCell"/>
</dbReference>
<dbReference type="InterPro" id="IPR003439">
    <property type="entry name" value="ABC_transporter-like_ATP-bd"/>
</dbReference>
<comment type="subcellular location">
    <subcellularLocation>
        <location evidence="1">Endomembrane system</location>
        <topology evidence="1">Multi-pass membrane protein</topology>
    </subcellularLocation>
</comment>
<dbReference type="AlphaFoldDB" id="A0AAN8X5M1"/>
<dbReference type="Pfam" id="PF00005">
    <property type="entry name" value="ABC_tran"/>
    <property type="match status" value="1"/>
</dbReference>
<keyword evidence="2" id="KW-0677">Repeat</keyword>
<comment type="caution">
    <text evidence="7">The sequence shown here is derived from an EMBL/GenBank/DDBJ whole genome shotgun (WGS) entry which is preliminary data.</text>
</comment>
<dbReference type="PANTHER" id="PTHR24223">
    <property type="entry name" value="ATP-BINDING CASSETTE SUB-FAMILY C"/>
    <property type="match status" value="1"/>
</dbReference>
<dbReference type="InterPro" id="IPR017871">
    <property type="entry name" value="ABC_transporter-like_CS"/>
</dbReference>
<keyword evidence="3" id="KW-0547">Nucleotide-binding</keyword>
<evidence type="ECO:0000256" key="1">
    <source>
        <dbReference type="ARBA" id="ARBA00004127"/>
    </source>
</evidence>
<evidence type="ECO:0000259" key="6">
    <source>
        <dbReference type="Pfam" id="PF00005"/>
    </source>
</evidence>